<reference evidence="3 4" key="1">
    <citation type="submission" date="2019-07" db="EMBL/GenBank/DDBJ databases">
        <title>Whole genome shotgun sequence of Deinococcus cellulosilyticus NBRC 106333.</title>
        <authorList>
            <person name="Hosoyama A."/>
            <person name="Uohara A."/>
            <person name="Ohji S."/>
            <person name="Ichikawa N."/>
        </authorList>
    </citation>
    <scope>NUCLEOTIDE SEQUENCE [LARGE SCALE GENOMIC DNA]</scope>
    <source>
        <strain evidence="3 4">NBRC 106333</strain>
    </source>
</reference>
<dbReference type="PANTHER" id="PTHR33741">
    <property type="entry name" value="TRANSMEMBRANE PROTEIN DDB_G0269096-RELATED"/>
    <property type="match status" value="1"/>
</dbReference>
<protein>
    <recommendedName>
        <fullName evidence="2">HPP transmembrane region domain-containing protein</fullName>
    </recommendedName>
</protein>
<keyword evidence="1" id="KW-0812">Transmembrane</keyword>
<evidence type="ECO:0000313" key="4">
    <source>
        <dbReference type="Proteomes" id="UP000321306"/>
    </source>
</evidence>
<dbReference type="RefSeq" id="WP_146889664.1">
    <property type="nucleotide sequence ID" value="NZ_BJXB01000032.1"/>
</dbReference>
<sequence>MNTLIQRTLPPLLAFSGAFLVIFSLALITRFSHLSVLFAPLGASAVLLFAVHESPLAQPRAIIGGHLVSALVGFGLLHLMGNTPLAQGTAVGLSIALMMLTRTLHPPAGATPLVILQTAPPVEFLLSPLLPGTVLLVLLGVLYHRFAARRSYPKFWW</sequence>
<dbReference type="InterPro" id="IPR058581">
    <property type="entry name" value="TM_HPP"/>
</dbReference>
<keyword evidence="4" id="KW-1185">Reference proteome</keyword>
<dbReference type="Pfam" id="PF04982">
    <property type="entry name" value="TM_HPP"/>
    <property type="match status" value="1"/>
</dbReference>
<comment type="caution">
    <text evidence="3">The sequence shown here is derived from an EMBL/GenBank/DDBJ whole genome shotgun (WGS) entry which is preliminary data.</text>
</comment>
<evidence type="ECO:0000313" key="3">
    <source>
        <dbReference type="EMBL" id="GEM49322.1"/>
    </source>
</evidence>
<proteinExistence type="predicted"/>
<evidence type="ECO:0000256" key="1">
    <source>
        <dbReference type="SAM" id="Phobius"/>
    </source>
</evidence>
<accession>A0A511N919</accession>
<gene>
    <name evidence="3" type="ORF">DC3_49570</name>
</gene>
<dbReference type="InterPro" id="IPR007065">
    <property type="entry name" value="HPP"/>
</dbReference>
<dbReference type="OrthoDB" id="9811720at2"/>
<feature type="transmembrane region" description="Helical" evidence="1">
    <location>
        <begin position="34"/>
        <end position="51"/>
    </location>
</feature>
<feature type="domain" description="HPP transmembrane region" evidence="2">
    <location>
        <begin position="12"/>
        <end position="153"/>
    </location>
</feature>
<dbReference type="EMBL" id="BJXB01000032">
    <property type="protein sequence ID" value="GEM49322.1"/>
    <property type="molecule type" value="Genomic_DNA"/>
</dbReference>
<organism evidence="3 4">
    <name type="scientific">Deinococcus cellulosilyticus (strain DSM 18568 / NBRC 106333 / KACC 11606 / 5516J-15)</name>
    <dbReference type="NCBI Taxonomy" id="1223518"/>
    <lineage>
        <taxon>Bacteria</taxon>
        <taxon>Thermotogati</taxon>
        <taxon>Deinococcota</taxon>
        <taxon>Deinococci</taxon>
        <taxon>Deinococcales</taxon>
        <taxon>Deinococcaceae</taxon>
        <taxon>Deinococcus</taxon>
    </lineage>
</organism>
<keyword evidence="1" id="KW-1133">Transmembrane helix</keyword>
<feature type="transmembrane region" description="Helical" evidence="1">
    <location>
        <begin position="84"/>
        <end position="104"/>
    </location>
</feature>
<feature type="transmembrane region" description="Helical" evidence="1">
    <location>
        <begin position="12"/>
        <end position="29"/>
    </location>
</feature>
<name>A0A511N919_DEIC1</name>
<dbReference type="Proteomes" id="UP000321306">
    <property type="component" value="Unassembled WGS sequence"/>
</dbReference>
<keyword evidence="1" id="KW-0472">Membrane</keyword>
<feature type="transmembrane region" description="Helical" evidence="1">
    <location>
        <begin position="57"/>
        <end position="77"/>
    </location>
</feature>
<dbReference type="PANTHER" id="PTHR33741:SF5">
    <property type="entry name" value="TRANSMEMBRANE PROTEIN DDB_G0269096-RELATED"/>
    <property type="match status" value="1"/>
</dbReference>
<evidence type="ECO:0000259" key="2">
    <source>
        <dbReference type="Pfam" id="PF04982"/>
    </source>
</evidence>
<dbReference type="AlphaFoldDB" id="A0A511N919"/>
<feature type="transmembrane region" description="Helical" evidence="1">
    <location>
        <begin position="124"/>
        <end position="144"/>
    </location>
</feature>